<organism evidence="4 5">
    <name type="scientific">Phtheirospermum japonicum</name>
    <dbReference type="NCBI Taxonomy" id="374723"/>
    <lineage>
        <taxon>Eukaryota</taxon>
        <taxon>Viridiplantae</taxon>
        <taxon>Streptophyta</taxon>
        <taxon>Embryophyta</taxon>
        <taxon>Tracheophyta</taxon>
        <taxon>Spermatophyta</taxon>
        <taxon>Magnoliopsida</taxon>
        <taxon>eudicotyledons</taxon>
        <taxon>Gunneridae</taxon>
        <taxon>Pentapetalae</taxon>
        <taxon>asterids</taxon>
        <taxon>lamiids</taxon>
        <taxon>Lamiales</taxon>
        <taxon>Orobanchaceae</taxon>
        <taxon>Orobanchaceae incertae sedis</taxon>
        <taxon>Phtheirospermum</taxon>
    </lineage>
</organism>
<dbReference type="Pfam" id="PF00439">
    <property type="entry name" value="Bromodomain"/>
    <property type="match status" value="1"/>
</dbReference>
<keyword evidence="4" id="KW-0378">Hydrolase</keyword>
<evidence type="ECO:0000313" key="5">
    <source>
        <dbReference type="Proteomes" id="UP000653305"/>
    </source>
</evidence>
<keyword evidence="1 2" id="KW-0103">Bromodomain</keyword>
<reference evidence="4" key="1">
    <citation type="submission" date="2020-07" db="EMBL/GenBank/DDBJ databases">
        <title>Ethylene signaling mediates host invasion by parasitic plants.</title>
        <authorList>
            <person name="Yoshida S."/>
        </authorList>
    </citation>
    <scope>NUCLEOTIDE SEQUENCE</scope>
    <source>
        <strain evidence="4">Okayama</strain>
    </source>
</reference>
<evidence type="ECO:0000313" key="4">
    <source>
        <dbReference type="EMBL" id="GFP85468.1"/>
    </source>
</evidence>
<dbReference type="InterPro" id="IPR009003">
    <property type="entry name" value="Peptidase_S1_PA"/>
</dbReference>
<dbReference type="PANTHER" id="PTHR46366">
    <property type="entry name" value="PRO-APOPTOTIC SERINE PROTEASE NMA111"/>
    <property type="match status" value="1"/>
</dbReference>
<protein>
    <submittedName>
        <fullName evidence="4">Protease Do-like 7</fullName>
    </submittedName>
</protein>
<dbReference type="InterPro" id="IPR001487">
    <property type="entry name" value="Bromodomain"/>
</dbReference>
<dbReference type="SUPFAM" id="SSF50494">
    <property type="entry name" value="Trypsin-like serine proteases"/>
    <property type="match status" value="1"/>
</dbReference>
<dbReference type="InterPro" id="IPR043504">
    <property type="entry name" value="Peptidase_S1_PA_chymotrypsin"/>
</dbReference>
<dbReference type="GO" id="GO:0008233">
    <property type="term" value="F:peptidase activity"/>
    <property type="evidence" value="ECO:0007669"/>
    <property type="project" value="UniProtKB-KW"/>
</dbReference>
<evidence type="ECO:0000259" key="3">
    <source>
        <dbReference type="PROSITE" id="PS50014"/>
    </source>
</evidence>
<dbReference type="PANTHER" id="PTHR46366:SF1">
    <property type="entry name" value="PDZ DOMAIN-CONTAINING PROTEIN C1685.05"/>
    <property type="match status" value="1"/>
</dbReference>
<proteinExistence type="predicted"/>
<dbReference type="Gene3D" id="1.20.920.10">
    <property type="entry name" value="Bromodomain-like"/>
    <property type="match status" value="1"/>
</dbReference>
<dbReference type="PROSITE" id="PS50014">
    <property type="entry name" value="BROMODOMAIN_2"/>
    <property type="match status" value="1"/>
</dbReference>
<dbReference type="SUPFAM" id="SSF47370">
    <property type="entry name" value="Bromodomain"/>
    <property type="match status" value="1"/>
</dbReference>
<dbReference type="AlphaFoldDB" id="A0A830BK64"/>
<gene>
    <name evidence="4" type="ORF">PHJA_000690500</name>
</gene>
<dbReference type="Proteomes" id="UP000653305">
    <property type="component" value="Unassembled WGS sequence"/>
</dbReference>
<evidence type="ECO:0000256" key="2">
    <source>
        <dbReference type="PROSITE-ProRule" id="PRU00035"/>
    </source>
</evidence>
<keyword evidence="5" id="KW-1185">Reference proteome</keyword>
<feature type="domain" description="Bromo" evidence="3">
    <location>
        <begin position="129"/>
        <end position="167"/>
    </location>
</feature>
<sequence length="214" mass="24538">MERLGSETAMEGMETSMKENLSIEIDPPLKESLATTEDWRKALGKVVLAVVVLRTTACRAFDTDSAGASFATGFIIYKSRGIILTNRHVINPGPVVEEAMFVNREEVSVYPIYRDPVYVNFRKDTYGVFSEPVDINELHVYFEVIKQPMDFRTARKKLNSGAYKSLDLRWWAHKHVCCRSNSQRSKHPELREKDLQAFQETLDTCEAQGIRERD</sequence>
<dbReference type="EMBL" id="BMAC01000106">
    <property type="protein sequence ID" value="GFP85468.1"/>
    <property type="molecule type" value="Genomic_DNA"/>
</dbReference>
<comment type="caution">
    <text evidence="4">The sequence shown here is derived from an EMBL/GenBank/DDBJ whole genome shotgun (WGS) entry which is preliminary data.</text>
</comment>
<keyword evidence="4" id="KW-0645">Protease</keyword>
<dbReference type="InterPro" id="IPR036427">
    <property type="entry name" value="Bromodomain-like_sf"/>
</dbReference>
<accession>A0A830BK64</accession>
<name>A0A830BK64_9LAMI</name>
<dbReference type="GO" id="GO:0006508">
    <property type="term" value="P:proteolysis"/>
    <property type="evidence" value="ECO:0007669"/>
    <property type="project" value="UniProtKB-KW"/>
</dbReference>
<evidence type="ECO:0000256" key="1">
    <source>
        <dbReference type="ARBA" id="ARBA00023117"/>
    </source>
</evidence>
<dbReference type="Gene3D" id="2.40.10.10">
    <property type="entry name" value="Trypsin-like serine proteases"/>
    <property type="match status" value="1"/>
</dbReference>
<dbReference type="OrthoDB" id="21449at2759"/>